<dbReference type="AlphaFoldDB" id="A0A9Q3VYK6"/>
<keyword evidence="5" id="KW-1185">Reference proteome</keyword>
<organism evidence="4 5">
    <name type="scientific">Streptomyces guryensis</name>
    <dbReference type="NCBI Taxonomy" id="2886947"/>
    <lineage>
        <taxon>Bacteria</taxon>
        <taxon>Bacillati</taxon>
        <taxon>Actinomycetota</taxon>
        <taxon>Actinomycetes</taxon>
        <taxon>Kitasatosporales</taxon>
        <taxon>Streptomycetaceae</taxon>
        <taxon>Streptomyces</taxon>
    </lineage>
</organism>
<dbReference type="Proteomes" id="UP001108029">
    <property type="component" value="Unassembled WGS sequence"/>
</dbReference>
<evidence type="ECO:0000256" key="1">
    <source>
        <dbReference type="ARBA" id="ARBA00023172"/>
    </source>
</evidence>
<dbReference type="InterPro" id="IPR011010">
    <property type="entry name" value="DNA_brk_join_enz"/>
</dbReference>
<evidence type="ECO:0000313" key="5">
    <source>
        <dbReference type="Proteomes" id="UP001108029"/>
    </source>
</evidence>
<dbReference type="EMBL" id="JAJSBI010000050">
    <property type="protein sequence ID" value="MCD9880884.1"/>
    <property type="molecule type" value="Genomic_DNA"/>
</dbReference>
<feature type="compositionally biased region" description="Basic and acidic residues" evidence="2">
    <location>
        <begin position="1"/>
        <end position="14"/>
    </location>
</feature>
<proteinExistence type="predicted"/>
<protein>
    <submittedName>
        <fullName evidence="4">Tyrosine-type recombinase/integrase</fullName>
    </submittedName>
</protein>
<dbReference type="InterPro" id="IPR002104">
    <property type="entry name" value="Integrase_catalytic"/>
</dbReference>
<feature type="region of interest" description="Disordered" evidence="2">
    <location>
        <begin position="1"/>
        <end position="26"/>
    </location>
</feature>
<dbReference type="Pfam" id="PF00589">
    <property type="entry name" value="Phage_integrase"/>
    <property type="match status" value="1"/>
</dbReference>
<dbReference type="InterPro" id="IPR013762">
    <property type="entry name" value="Integrase-like_cat_sf"/>
</dbReference>
<sequence>MRTRTSPEPRRKPDSLSTGHGRPVNASRIEAAVHQRRRTAGLGRVTRHQLRHTLTTRAIHGGDSLEAIAALLGHRSLSMTRAHARSADRTVTDEYVAIPEKVDALYDAPRHRPTDADGGPHQGGLGSGGGCHT</sequence>
<evidence type="ECO:0000313" key="4">
    <source>
        <dbReference type="EMBL" id="MCD9880884.1"/>
    </source>
</evidence>
<gene>
    <name evidence="4" type="ORF">LJ657_46620</name>
</gene>
<comment type="caution">
    <text evidence="4">The sequence shown here is derived from an EMBL/GenBank/DDBJ whole genome shotgun (WGS) entry which is preliminary data.</text>
</comment>
<reference evidence="4" key="1">
    <citation type="submission" date="2021-12" db="EMBL/GenBank/DDBJ databases">
        <authorList>
            <person name="Lee J.-H."/>
            <person name="Kim S.-B."/>
        </authorList>
    </citation>
    <scope>NUCLEOTIDE SEQUENCE</scope>
    <source>
        <strain evidence="4">NR30</strain>
    </source>
</reference>
<dbReference type="Gene3D" id="1.10.443.10">
    <property type="entry name" value="Intergrase catalytic core"/>
    <property type="match status" value="1"/>
</dbReference>
<evidence type="ECO:0000259" key="3">
    <source>
        <dbReference type="Pfam" id="PF00589"/>
    </source>
</evidence>
<dbReference type="SUPFAM" id="SSF56349">
    <property type="entry name" value="DNA breaking-rejoining enzymes"/>
    <property type="match status" value="1"/>
</dbReference>
<name>A0A9Q3VYK6_9ACTN</name>
<feature type="region of interest" description="Disordered" evidence="2">
    <location>
        <begin position="108"/>
        <end position="133"/>
    </location>
</feature>
<dbReference type="GO" id="GO:0006310">
    <property type="term" value="P:DNA recombination"/>
    <property type="evidence" value="ECO:0007669"/>
    <property type="project" value="UniProtKB-KW"/>
</dbReference>
<feature type="compositionally biased region" description="Gly residues" evidence="2">
    <location>
        <begin position="120"/>
        <end position="133"/>
    </location>
</feature>
<dbReference type="GO" id="GO:0003677">
    <property type="term" value="F:DNA binding"/>
    <property type="evidence" value="ECO:0007669"/>
    <property type="project" value="InterPro"/>
</dbReference>
<dbReference type="GO" id="GO:0015074">
    <property type="term" value="P:DNA integration"/>
    <property type="evidence" value="ECO:0007669"/>
    <property type="project" value="InterPro"/>
</dbReference>
<evidence type="ECO:0000256" key="2">
    <source>
        <dbReference type="SAM" id="MobiDB-lite"/>
    </source>
</evidence>
<feature type="domain" description="Tyr recombinase" evidence="3">
    <location>
        <begin position="20"/>
        <end position="88"/>
    </location>
</feature>
<keyword evidence="1" id="KW-0233">DNA recombination</keyword>
<accession>A0A9Q3VYK6</accession>